<dbReference type="GO" id="GO:0003899">
    <property type="term" value="F:DNA-directed RNA polymerase activity"/>
    <property type="evidence" value="ECO:0007669"/>
    <property type="project" value="InterPro"/>
</dbReference>
<dbReference type="GO" id="GO:0006351">
    <property type="term" value="P:DNA-templated transcription"/>
    <property type="evidence" value="ECO:0007669"/>
    <property type="project" value="InterPro"/>
</dbReference>
<protein>
    <submittedName>
        <fullName evidence="1">Uncharacterized protein</fullName>
    </submittedName>
</protein>
<gene>
    <name evidence="1" type="ORF">g.48289</name>
</gene>
<dbReference type="EMBL" id="GECZ01021293">
    <property type="protein sequence ID" value="JAS48476.1"/>
    <property type="molecule type" value="Transcribed_RNA"/>
</dbReference>
<sequence>KGPLPSDSDEEILDYVLNTLILPHISDPMEKVQFLRLMIHKLFNFVEENIVQESCDTPDNQQVFTAGILMVSLFRAEIEGYYNRVDLALKKITASNFDSAEDLVK</sequence>
<reference evidence="1" key="1">
    <citation type="submission" date="2015-11" db="EMBL/GenBank/DDBJ databases">
        <title>De novo transcriptome assembly of four potential Pierce s Disease insect vectors from Arizona vineyards.</title>
        <authorList>
            <person name="Tassone E.E."/>
        </authorList>
    </citation>
    <scope>NUCLEOTIDE SEQUENCE</scope>
</reference>
<dbReference type="InterPro" id="IPR037034">
    <property type="entry name" value="RNA_pol_Rpb2_2_sf"/>
</dbReference>
<accession>A0A1B6FE26</accession>
<proteinExistence type="predicted"/>
<feature type="non-terminal residue" evidence="1">
    <location>
        <position position="105"/>
    </location>
</feature>
<dbReference type="AlphaFoldDB" id="A0A1B6FE26"/>
<dbReference type="Gene3D" id="3.90.1110.10">
    <property type="entry name" value="RNA polymerase Rpb2, domain 2"/>
    <property type="match status" value="1"/>
</dbReference>
<name>A0A1B6FE26_9HEMI</name>
<organism evidence="1">
    <name type="scientific">Cuerna arida</name>
    <dbReference type="NCBI Taxonomy" id="1464854"/>
    <lineage>
        <taxon>Eukaryota</taxon>
        <taxon>Metazoa</taxon>
        <taxon>Ecdysozoa</taxon>
        <taxon>Arthropoda</taxon>
        <taxon>Hexapoda</taxon>
        <taxon>Insecta</taxon>
        <taxon>Pterygota</taxon>
        <taxon>Neoptera</taxon>
        <taxon>Paraneoptera</taxon>
        <taxon>Hemiptera</taxon>
        <taxon>Auchenorrhyncha</taxon>
        <taxon>Membracoidea</taxon>
        <taxon>Cicadellidae</taxon>
        <taxon>Cicadellinae</taxon>
        <taxon>Proconiini</taxon>
        <taxon>Cuerna</taxon>
    </lineage>
</organism>
<evidence type="ECO:0000313" key="1">
    <source>
        <dbReference type="EMBL" id="JAS48476.1"/>
    </source>
</evidence>
<feature type="non-terminal residue" evidence="1">
    <location>
        <position position="1"/>
    </location>
</feature>
<dbReference type="SUPFAM" id="SSF64484">
    <property type="entry name" value="beta and beta-prime subunits of DNA dependent RNA-polymerase"/>
    <property type="match status" value="1"/>
</dbReference>
<dbReference type="GO" id="GO:0003677">
    <property type="term" value="F:DNA binding"/>
    <property type="evidence" value="ECO:0007669"/>
    <property type="project" value="InterPro"/>
</dbReference>